<keyword evidence="6" id="KW-0297">G-protein coupled receptor</keyword>
<evidence type="ECO:0000256" key="9">
    <source>
        <dbReference type="ARBA" id="ARBA00023180"/>
    </source>
</evidence>
<dbReference type="InterPro" id="IPR011500">
    <property type="entry name" value="GPCR_3_9-Cys_dom"/>
</dbReference>
<proteinExistence type="inferred from homology"/>
<feature type="transmembrane region" description="Helical" evidence="12">
    <location>
        <begin position="611"/>
        <end position="636"/>
    </location>
</feature>
<evidence type="ECO:0000313" key="15">
    <source>
        <dbReference type="Proteomes" id="UP000694523"/>
    </source>
</evidence>
<keyword evidence="4" id="KW-0732">Signal</keyword>
<comment type="subcellular location">
    <subcellularLocation>
        <location evidence="1">Cell membrane</location>
        <topology evidence="1">Multi-pass membrane protein</topology>
    </subcellularLocation>
</comment>
<feature type="domain" description="G-protein coupled receptors family 3 profile" evidence="13">
    <location>
        <begin position="542"/>
        <end position="800"/>
    </location>
</feature>
<dbReference type="Pfam" id="PF00003">
    <property type="entry name" value="7tm_3"/>
    <property type="match status" value="1"/>
</dbReference>
<dbReference type="FunFam" id="2.10.50.30:FF:000004">
    <property type="entry name" value="Taste receptor type 1 member 3-like protein"/>
    <property type="match status" value="1"/>
</dbReference>
<comment type="similarity">
    <text evidence="11">Belongs to the G-protein coupled receptor 3 family. TAS1R subfamily.</text>
</comment>
<evidence type="ECO:0000256" key="2">
    <source>
        <dbReference type="ARBA" id="ARBA00022475"/>
    </source>
</evidence>
<dbReference type="InterPro" id="IPR038550">
    <property type="entry name" value="GPCR_3_9-Cys_sf"/>
</dbReference>
<dbReference type="InterPro" id="IPR017978">
    <property type="entry name" value="GPCR_3_C"/>
</dbReference>
<dbReference type="Ensembl" id="ENSNMLT00000019785.1">
    <property type="protein sequence ID" value="ENSNMLP00000017590.1"/>
    <property type="gene ID" value="ENSNMLG00000010819.1"/>
</dbReference>
<feature type="transmembrane region" description="Helical" evidence="12">
    <location>
        <begin position="656"/>
        <end position="676"/>
    </location>
</feature>
<keyword evidence="15" id="KW-1185">Reference proteome</keyword>
<dbReference type="Gene3D" id="2.10.50.30">
    <property type="entry name" value="GPCR, family 3, nine cysteines domain"/>
    <property type="match status" value="1"/>
</dbReference>
<dbReference type="PRINTS" id="PR00592">
    <property type="entry name" value="CASENSINGR"/>
</dbReference>
<evidence type="ECO:0000256" key="4">
    <source>
        <dbReference type="ARBA" id="ARBA00022729"/>
    </source>
</evidence>
<reference evidence="14" key="1">
    <citation type="submission" date="2025-08" db="UniProtKB">
        <authorList>
            <consortium name="Ensembl"/>
        </authorList>
    </citation>
    <scope>IDENTIFICATION</scope>
</reference>
<dbReference type="AlphaFoldDB" id="A0A8C6TCH8"/>
<protein>
    <recommendedName>
        <fullName evidence="13">G-protein coupled receptors family 3 profile domain-containing protein</fullName>
    </recommendedName>
</protein>
<sequence>LLTLPVGLCYLGSVWPLPGTHRVSPGASEFRTEGDFVIGGLFNIHEDQNPQFYQIPEVLQCTSKPFDVSNYRRFQLMRFSIEEINNSSSLLPGVTLGYNIFDHCSDTQNIPGIFSILSGKDPIDPWATRHGNVTKVTAVVGAYTSSMTRTVAPLFMPSHIPLISYGASSSIFSQKLNYPSFLRTVHPNKDVVDVIVHMLQHFQWQWVAFLHIDNDYGNDGRNVFMKMIQDKDICLAYTKKLDENTNYTTILKQIQIQNIQVIIVFATEQVAENLIESAIEMNVTNKTWIAVDSWSLNKKIPKLSGIRNIGTVIGVAEPDVTIPGFNKFIRALEIENQPGEFCNQFCNCSDLNRSEIVRAENSFNFPVYAAVHAIAHALHNTLQCGDKKCHKNSTSPHMVLSELKRSNFSLLNHTIEFDRNGDPRFGTFNIIFWNSSGEAEVVGVHKFQPSSHFSVNESKIQWHNSTVPSSVCSSECQPGFRKSLVGIHKCCFKCVICPSSTYINSSEDQYTCLSCDETEWSPEASTACNKRVVEFVPFEDAFAVVIMVGTVCLVGLCLLTSVLFALNYNTPVVRSAGGPMCFLILGCLCLSSISVFFYFSIPTVASCLLRFFPFLLFFSVCLACFVVRSFQIVCIFKIAAKYPSLQCWWMKYHGQWLIITLAFVVQATMLIFGYSFSPPAPFSDREWEQSQIILSCGIDFKANTASVILLLVLCCLCFTFSYMGKDLPKNYNEAKSITFCLLLIAMTWVIFVTQFILYQGKYIHTFNALAVVSSLYSFLLWYFLPKCYIIVFQPQRNTTQYFQGLIQSYTKTVSQ</sequence>
<accession>A0A8C6TCH8</accession>
<feature type="transmembrane region" description="Helical" evidence="12">
    <location>
        <begin position="580"/>
        <end position="599"/>
    </location>
</feature>
<keyword evidence="10" id="KW-0807">Transducer</keyword>
<evidence type="ECO:0000256" key="5">
    <source>
        <dbReference type="ARBA" id="ARBA00022989"/>
    </source>
</evidence>
<feature type="transmembrane region" description="Helical" evidence="12">
    <location>
        <begin position="736"/>
        <end position="757"/>
    </location>
</feature>
<dbReference type="FunFam" id="3.40.50.2300:FF:000016">
    <property type="entry name" value="Taste 1 receptor member 2"/>
    <property type="match status" value="1"/>
</dbReference>
<dbReference type="PROSITE" id="PS50259">
    <property type="entry name" value="G_PROTEIN_RECEP_F3_4"/>
    <property type="match status" value="1"/>
</dbReference>
<dbReference type="InterPro" id="IPR028082">
    <property type="entry name" value="Peripla_BP_I"/>
</dbReference>
<dbReference type="PANTHER" id="PTHR24061:SF441">
    <property type="entry name" value="TASTE RECEPTOR TYPE 1 MEMBER 2B-RELATED"/>
    <property type="match status" value="1"/>
</dbReference>
<dbReference type="InterPro" id="IPR000068">
    <property type="entry name" value="GPCR_3_Ca_sens_rcpt-rel"/>
</dbReference>
<name>A0A8C6TCH8_9GOBI</name>
<evidence type="ECO:0000256" key="3">
    <source>
        <dbReference type="ARBA" id="ARBA00022692"/>
    </source>
</evidence>
<reference evidence="14" key="2">
    <citation type="submission" date="2025-09" db="UniProtKB">
        <authorList>
            <consortium name="Ensembl"/>
        </authorList>
    </citation>
    <scope>IDENTIFICATION</scope>
</reference>
<keyword evidence="8" id="KW-0675">Receptor</keyword>
<feature type="transmembrane region" description="Helical" evidence="12">
    <location>
        <begin position="704"/>
        <end position="724"/>
    </location>
</feature>
<evidence type="ECO:0000256" key="12">
    <source>
        <dbReference type="SAM" id="Phobius"/>
    </source>
</evidence>
<dbReference type="InterPro" id="IPR017979">
    <property type="entry name" value="GPCR_3_CS"/>
</dbReference>
<dbReference type="GO" id="GO:0004930">
    <property type="term" value="F:G protein-coupled receptor activity"/>
    <property type="evidence" value="ECO:0007669"/>
    <property type="project" value="UniProtKB-KW"/>
</dbReference>
<keyword evidence="7 12" id="KW-0472">Membrane</keyword>
<dbReference type="SUPFAM" id="SSF57586">
    <property type="entry name" value="TNF receptor-like"/>
    <property type="match status" value="1"/>
</dbReference>
<evidence type="ECO:0000256" key="11">
    <source>
        <dbReference type="ARBA" id="ARBA00038492"/>
    </source>
</evidence>
<evidence type="ECO:0000256" key="7">
    <source>
        <dbReference type="ARBA" id="ARBA00023136"/>
    </source>
</evidence>
<keyword evidence="2" id="KW-1003">Cell membrane</keyword>
<feature type="transmembrane region" description="Helical" evidence="12">
    <location>
        <begin position="763"/>
        <end position="784"/>
    </location>
</feature>
<dbReference type="SUPFAM" id="SSF53822">
    <property type="entry name" value="Periplasmic binding protein-like I"/>
    <property type="match status" value="1"/>
</dbReference>
<dbReference type="Pfam" id="PF07562">
    <property type="entry name" value="NCD3G"/>
    <property type="match status" value="1"/>
</dbReference>
<evidence type="ECO:0000256" key="10">
    <source>
        <dbReference type="ARBA" id="ARBA00023224"/>
    </source>
</evidence>
<dbReference type="InterPro" id="IPR001828">
    <property type="entry name" value="ANF_lig-bd_rcpt"/>
</dbReference>
<dbReference type="InterPro" id="IPR000337">
    <property type="entry name" value="GPCR_3"/>
</dbReference>
<dbReference type="Gene3D" id="3.40.50.2300">
    <property type="match status" value="2"/>
</dbReference>
<keyword evidence="9" id="KW-0325">Glycoprotein</keyword>
<dbReference type="PANTHER" id="PTHR24061">
    <property type="entry name" value="CALCIUM-SENSING RECEPTOR-RELATED"/>
    <property type="match status" value="1"/>
</dbReference>
<dbReference type="Proteomes" id="UP000694523">
    <property type="component" value="Unplaced"/>
</dbReference>
<dbReference type="PROSITE" id="PS00980">
    <property type="entry name" value="G_PROTEIN_RECEP_F3_2"/>
    <property type="match status" value="1"/>
</dbReference>
<dbReference type="GO" id="GO:0005886">
    <property type="term" value="C:plasma membrane"/>
    <property type="evidence" value="ECO:0007669"/>
    <property type="project" value="UniProtKB-SubCell"/>
</dbReference>
<organism evidence="14 15">
    <name type="scientific">Neogobius melanostomus</name>
    <name type="common">round goby</name>
    <dbReference type="NCBI Taxonomy" id="47308"/>
    <lineage>
        <taxon>Eukaryota</taxon>
        <taxon>Metazoa</taxon>
        <taxon>Chordata</taxon>
        <taxon>Craniata</taxon>
        <taxon>Vertebrata</taxon>
        <taxon>Euteleostomi</taxon>
        <taxon>Actinopterygii</taxon>
        <taxon>Neopterygii</taxon>
        <taxon>Teleostei</taxon>
        <taxon>Neoteleostei</taxon>
        <taxon>Acanthomorphata</taxon>
        <taxon>Gobiaria</taxon>
        <taxon>Gobiiformes</taxon>
        <taxon>Gobioidei</taxon>
        <taxon>Gobiidae</taxon>
        <taxon>Benthophilinae</taxon>
        <taxon>Neogobiini</taxon>
        <taxon>Neogobius</taxon>
    </lineage>
</organism>
<evidence type="ECO:0000256" key="8">
    <source>
        <dbReference type="ARBA" id="ARBA00023170"/>
    </source>
</evidence>
<dbReference type="PRINTS" id="PR00248">
    <property type="entry name" value="GPCRMGR"/>
</dbReference>
<evidence type="ECO:0000256" key="1">
    <source>
        <dbReference type="ARBA" id="ARBA00004651"/>
    </source>
</evidence>
<feature type="transmembrane region" description="Helical" evidence="12">
    <location>
        <begin position="541"/>
        <end position="568"/>
    </location>
</feature>
<keyword evidence="3 12" id="KW-0812">Transmembrane</keyword>
<evidence type="ECO:0000313" key="14">
    <source>
        <dbReference type="Ensembl" id="ENSNMLP00000017590.1"/>
    </source>
</evidence>
<evidence type="ECO:0000259" key="13">
    <source>
        <dbReference type="PROSITE" id="PS50259"/>
    </source>
</evidence>
<keyword evidence="5 12" id="KW-1133">Transmembrane helix</keyword>
<dbReference type="Pfam" id="PF01094">
    <property type="entry name" value="ANF_receptor"/>
    <property type="match status" value="1"/>
</dbReference>
<dbReference type="GO" id="GO:0050909">
    <property type="term" value="P:sensory perception of taste"/>
    <property type="evidence" value="ECO:0007669"/>
    <property type="project" value="UniProtKB-ARBA"/>
</dbReference>
<evidence type="ECO:0000256" key="6">
    <source>
        <dbReference type="ARBA" id="ARBA00023040"/>
    </source>
</evidence>